<dbReference type="Pfam" id="PF00108">
    <property type="entry name" value="Thiolase_N"/>
    <property type="match status" value="1"/>
</dbReference>
<dbReference type="InterPro" id="IPR055140">
    <property type="entry name" value="Thiolase_C_2"/>
</dbReference>
<evidence type="ECO:0000259" key="1">
    <source>
        <dbReference type="Pfam" id="PF00108"/>
    </source>
</evidence>
<dbReference type="Gene3D" id="3.40.47.10">
    <property type="match status" value="1"/>
</dbReference>
<dbReference type="SUPFAM" id="SSF53901">
    <property type="entry name" value="Thiolase-like"/>
    <property type="match status" value="2"/>
</dbReference>
<evidence type="ECO:0000313" key="4">
    <source>
        <dbReference type="Proteomes" id="UP001500449"/>
    </source>
</evidence>
<proteinExistence type="predicted"/>
<dbReference type="RefSeq" id="WP_344411635.1">
    <property type="nucleotide sequence ID" value="NZ_BAAAQK010000001.1"/>
</dbReference>
<evidence type="ECO:0000313" key="3">
    <source>
        <dbReference type="EMBL" id="GAA1828348.1"/>
    </source>
</evidence>
<name>A0ABN2MJS7_9PSEU</name>
<feature type="domain" description="Thiolase N-terminal" evidence="1">
    <location>
        <begin position="10"/>
        <end position="231"/>
    </location>
</feature>
<sequence length="397" mass="41107">MGSLSNEAAIVGIGATEFSKDSGRSELRLAAEAITAALDDAGIAPHEVDGLSTFAMDNNSQTAVARALGIPRLTFMPLTPAGGGGGCATVALAAAAVTTGLAEVVVCYRAMNERSQQRFGQPKRAGWGGGLATSHELDQSWVLPYGLATAAGWMALVARRYMVEYGLTSEDFGRVTVRSREYAATNPKAWFHERPITLADHQASRLVTDPLRLLDCCQESDGAVALVVTSAERAGDLRRAPVLVAAAAQGIGADQVGMATPYRADLASAPETAIVGDQLWAQSGLKPADVDLGIIYDHFSFAVLMQLEALGFCTPGEAAAFVAAGETALRGSLPVNTNGGQVGEAYIHGFNGIAEAVRQLRGTAVNQVSDPHVAVVTSGSHVPTSGLVLTSTEVSGS</sequence>
<evidence type="ECO:0000259" key="2">
    <source>
        <dbReference type="Pfam" id="PF22691"/>
    </source>
</evidence>
<dbReference type="CDD" id="cd00829">
    <property type="entry name" value="SCP-x_thiolase"/>
    <property type="match status" value="1"/>
</dbReference>
<dbReference type="Pfam" id="PF22691">
    <property type="entry name" value="Thiolase_C_1"/>
    <property type="match status" value="1"/>
</dbReference>
<reference evidence="3 4" key="1">
    <citation type="journal article" date="2019" name="Int. J. Syst. Evol. Microbiol.">
        <title>The Global Catalogue of Microorganisms (GCM) 10K type strain sequencing project: providing services to taxonomists for standard genome sequencing and annotation.</title>
        <authorList>
            <consortium name="The Broad Institute Genomics Platform"/>
            <consortium name="The Broad Institute Genome Sequencing Center for Infectious Disease"/>
            <person name="Wu L."/>
            <person name="Ma J."/>
        </authorList>
    </citation>
    <scope>NUCLEOTIDE SEQUENCE [LARGE SCALE GENOMIC DNA]</scope>
    <source>
        <strain evidence="3 4">JCM 16009</strain>
    </source>
</reference>
<dbReference type="PIRSF" id="PIRSF000429">
    <property type="entry name" value="Ac-CoA_Ac_transf"/>
    <property type="match status" value="1"/>
</dbReference>
<dbReference type="EMBL" id="BAAAQK010000001">
    <property type="protein sequence ID" value="GAA1828348.1"/>
    <property type="molecule type" value="Genomic_DNA"/>
</dbReference>
<dbReference type="NCBIfam" id="NF005892">
    <property type="entry name" value="PRK07855.1"/>
    <property type="match status" value="1"/>
</dbReference>
<comment type="caution">
    <text evidence="3">The sequence shown here is derived from an EMBL/GenBank/DDBJ whole genome shotgun (WGS) entry which is preliminary data.</text>
</comment>
<feature type="domain" description="Thiolase C-terminal" evidence="2">
    <location>
        <begin position="263"/>
        <end position="379"/>
    </location>
</feature>
<protein>
    <submittedName>
        <fullName evidence="3">Lipid-transfer protein</fullName>
    </submittedName>
</protein>
<gene>
    <name evidence="3" type="ORF">GCM10009836_02610</name>
</gene>
<dbReference type="InterPro" id="IPR020616">
    <property type="entry name" value="Thiolase_N"/>
</dbReference>
<dbReference type="InterPro" id="IPR016039">
    <property type="entry name" value="Thiolase-like"/>
</dbReference>
<dbReference type="Proteomes" id="UP001500449">
    <property type="component" value="Unassembled WGS sequence"/>
</dbReference>
<keyword evidence="4" id="KW-1185">Reference proteome</keyword>
<organism evidence="3 4">
    <name type="scientific">Pseudonocardia ailaonensis</name>
    <dbReference type="NCBI Taxonomy" id="367279"/>
    <lineage>
        <taxon>Bacteria</taxon>
        <taxon>Bacillati</taxon>
        <taxon>Actinomycetota</taxon>
        <taxon>Actinomycetes</taxon>
        <taxon>Pseudonocardiales</taxon>
        <taxon>Pseudonocardiaceae</taxon>
        <taxon>Pseudonocardia</taxon>
    </lineage>
</organism>
<dbReference type="PANTHER" id="PTHR42870:SF1">
    <property type="entry name" value="NON-SPECIFIC LIPID-TRANSFER PROTEIN-LIKE 2"/>
    <property type="match status" value="1"/>
</dbReference>
<dbReference type="PANTHER" id="PTHR42870">
    <property type="entry name" value="ACETYL-COA C-ACETYLTRANSFERASE"/>
    <property type="match status" value="1"/>
</dbReference>
<dbReference type="InterPro" id="IPR002155">
    <property type="entry name" value="Thiolase"/>
</dbReference>
<accession>A0ABN2MJS7</accession>